<dbReference type="PANTHER" id="PTHR34203">
    <property type="entry name" value="METHYLTRANSFERASE, FKBM FAMILY PROTEIN"/>
    <property type="match status" value="1"/>
</dbReference>
<dbReference type="STRING" id="1454001.AW08_01394"/>
<dbReference type="PATRIC" id="fig|1454001.3.peg.1446"/>
<dbReference type="InterPro" id="IPR029063">
    <property type="entry name" value="SAM-dependent_MTases_sf"/>
</dbReference>
<evidence type="ECO:0000313" key="2">
    <source>
        <dbReference type="EMBL" id="EXI68176.1"/>
    </source>
</evidence>
<dbReference type="NCBIfam" id="TIGR01444">
    <property type="entry name" value="fkbM_fam"/>
    <property type="match status" value="1"/>
</dbReference>
<dbReference type="EMBL" id="JFAX01000006">
    <property type="protein sequence ID" value="EXI68176.1"/>
    <property type="molecule type" value="Genomic_DNA"/>
</dbReference>
<dbReference type="Gene3D" id="3.40.50.150">
    <property type="entry name" value="Vaccinia Virus protein VP39"/>
    <property type="match status" value="1"/>
</dbReference>
<organism evidence="2 3">
    <name type="scientific">Candidatus Accumulibacter adjunctus</name>
    <dbReference type="NCBI Taxonomy" id="1454001"/>
    <lineage>
        <taxon>Bacteria</taxon>
        <taxon>Pseudomonadati</taxon>
        <taxon>Pseudomonadota</taxon>
        <taxon>Betaproteobacteria</taxon>
        <taxon>Candidatus Accumulibacter</taxon>
    </lineage>
</organism>
<sequence length="255" mass="28047">MLGEGRKLLSLMRGVRNPLPAVFDRLGQQREPYVLCRHDGVSIEVRPGVGDLFGFYEILLRNDYLASGQVLNDGDTVIDVGANIGCFSVLAARVVGPKGRVIALEPEESTYRQLVRNIELNRLHNVIALKLAVGAECGSIKLHSASNRLFSSFYTSVNGQAVAGVEQEVEVVTLAELMAVQGVLACDYLKLDCEGAEHDIVRTMTAETAQRIRQVTVELHRVPGHDGAVFADRLIDLGYERVGTSTLPYYRRRPV</sequence>
<gene>
    <name evidence="2" type="ORF">AW08_01394</name>
</gene>
<proteinExistence type="predicted"/>
<keyword evidence="2" id="KW-0808">Transferase</keyword>
<keyword evidence="3" id="KW-1185">Reference proteome</keyword>
<dbReference type="GO" id="GO:0032259">
    <property type="term" value="P:methylation"/>
    <property type="evidence" value="ECO:0007669"/>
    <property type="project" value="UniProtKB-KW"/>
</dbReference>
<dbReference type="Pfam" id="PF05050">
    <property type="entry name" value="Methyltransf_21"/>
    <property type="match status" value="1"/>
</dbReference>
<protein>
    <submittedName>
        <fullName evidence="2">Methyltransferase, FkbM family</fullName>
    </submittedName>
</protein>
<reference evidence="2" key="1">
    <citation type="submission" date="2014-02" db="EMBL/GenBank/DDBJ databases">
        <title>Expanding our view of genomic diversity in Candidatus Accumulibacter clades.</title>
        <authorList>
            <person name="Skennerton C.T."/>
            <person name="Barr J.J."/>
            <person name="Slater F.R."/>
            <person name="Bond P.L."/>
            <person name="Tyson G.W."/>
        </authorList>
    </citation>
    <scope>NUCLEOTIDE SEQUENCE [LARGE SCALE GENOMIC DNA]</scope>
</reference>
<dbReference type="InterPro" id="IPR052514">
    <property type="entry name" value="SAM-dependent_MTase"/>
</dbReference>
<dbReference type="Proteomes" id="UP000020218">
    <property type="component" value="Unassembled WGS sequence"/>
</dbReference>
<name>A0A011N009_9PROT</name>
<accession>A0A011N009</accession>
<dbReference type="SUPFAM" id="SSF53335">
    <property type="entry name" value="S-adenosyl-L-methionine-dependent methyltransferases"/>
    <property type="match status" value="1"/>
</dbReference>
<dbReference type="PANTHER" id="PTHR34203:SF15">
    <property type="entry name" value="SLL1173 PROTEIN"/>
    <property type="match status" value="1"/>
</dbReference>
<keyword evidence="2" id="KW-0489">Methyltransferase</keyword>
<evidence type="ECO:0000259" key="1">
    <source>
        <dbReference type="Pfam" id="PF05050"/>
    </source>
</evidence>
<dbReference type="AlphaFoldDB" id="A0A011N009"/>
<evidence type="ECO:0000313" key="3">
    <source>
        <dbReference type="Proteomes" id="UP000020218"/>
    </source>
</evidence>
<dbReference type="InterPro" id="IPR006342">
    <property type="entry name" value="FkbM_mtfrase"/>
</dbReference>
<feature type="domain" description="Methyltransferase FkbM" evidence="1">
    <location>
        <begin position="79"/>
        <end position="231"/>
    </location>
</feature>
<dbReference type="GO" id="GO:0008168">
    <property type="term" value="F:methyltransferase activity"/>
    <property type="evidence" value="ECO:0007669"/>
    <property type="project" value="UniProtKB-KW"/>
</dbReference>
<comment type="caution">
    <text evidence="2">The sequence shown here is derived from an EMBL/GenBank/DDBJ whole genome shotgun (WGS) entry which is preliminary data.</text>
</comment>